<organism evidence="1 2">
    <name type="scientific">Acetobacter pomorum</name>
    <dbReference type="NCBI Taxonomy" id="65959"/>
    <lineage>
        <taxon>Bacteria</taxon>
        <taxon>Pseudomonadati</taxon>
        <taxon>Pseudomonadota</taxon>
        <taxon>Alphaproteobacteria</taxon>
        <taxon>Acetobacterales</taxon>
        <taxon>Acetobacteraceae</taxon>
        <taxon>Acetobacter</taxon>
    </lineage>
</organism>
<evidence type="ECO:0000313" key="1">
    <source>
        <dbReference type="EMBL" id="PHY92647.1"/>
    </source>
</evidence>
<reference evidence="1 2" key="1">
    <citation type="submission" date="2017-10" db="EMBL/GenBank/DDBJ databases">
        <title>Genomic analysis of the genus Acetobacter.</title>
        <authorList>
            <person name="Kim K.H."/>
            <person name="Chun B.H."/>
            <person name="Son A.R."/>
            <person name="Jeon C.O."/>
        </authorList>
    </citation>
    <scope>NUCLEOTIDE SEQUENCE [LARGE SCALE GENOMIC DNA]</scope>
    <source>
        <strain evidence="1 2">LHT 2458</strain>
    </source>
</reference>
<comment type="caution">
    <text evidence="1">The sequence shown here is derived from an EMBL/GenBank/DDBJ whole genome shotgun (WGS) entry which is preliminary data.</text>
</comment>
<protein>
    <submittedName>
        <fullName evidence="1">Uncharacterized protein</fullName>
    </submittedName>
</protein>
<dbReference type="AlphaFoldDB" id="A0A2G4R808"/>
<gene>
    <name evidence="1" type="ORF">CSR02_15705</name>
</gene>
<dbReference type="EMBL" id="PEBQ01000211">
    <property type="protein sequence ID" value="PHY92647.1"/>
    <property type="molecule type" value="Genomic_DNA"/>
</dbReference>
<name>A0A2G4R808_9PROT</name>
<sequence length="310" mass="35326">MLLWVEYIGWEYHPIYSSVSFLLVVNAWVNKIENEIMLFSIDGETKLVEFYHPKSIQKKTKLVIHSYLEATGLVGMGLRVIPVIVKGKWPFDKPKKPGSMSGEWRRFLMTKEDGTGNDDIYNNIVKHLPTPPPTHYEEIIISFIPEQMLEECSEKDSSEIGMLSACFDVASWFLDTLPIPSDPHILKINRRRLRAITLGVYARLLISRLWQVGAISNEMYIKLSDAISGITIEKMAMHWYAENAATSNKKSSEINDIVNQYLKASPGILSDLLRALDSVDLSDKIIDTNDSDEMFSKAINKAIPIIFREK</sequence>
<evidence type="ECO:0000313" key="2">
    <source>
        <dbReference type="Proteomes" id="UP000228751"/>
    </source>
</evidence>
<keyword evidence="2" id="KW-1185">Reference proteome</keyword>
<dbReference type="Proteomes" id="UP000228751">
    <property type="component" value="Unassembled WGS sequence"/>
</dbReference>
<proteinExistence type="predicted"/>
<accession>A0A2G4R808</accession>